<gene>
    <name evidence="2" type="ORF">FOZ61_001576</name>
</gene>
<comment type="caution">
    <text evidence="2">The sequence shown here is derived from an EMBL/GenBank/DDBJ whole genome shotgun (WGS) entry which is preliminary data.</text>
</comment>
<dbReference type="PANTHER" id="PTHR46472:SF1">
    <property type="entry name" value="NUCLEOREDOXIN"/>
    <property type="match status" value="1"/>
</dbReference>
<evidence type="ECO:0000313" key="3">
    <source>
        <dbReference type="Proteomes" id="UP000570595"/>
    </source>
</evidence>
<dbReference type="GO" id="GO:0005634">
    <property type="term" value="C:nucleus"/>
    <property type="evidence" value="ECO:0007669"/>
    <property type="project" value="TreeGrafter"/>
</dbReference>
<dbReference type="GO" id="GO:0030178">
    <property type="term" value="P:negative regulation of Wnt signaling pathway"/>
    <property type="evidence" value="ECO:0007669"/>
    <property type="project" value="TreeGrafter"/>
</dbReference>
<proteinExistence type="predicted"/>
<dbReference type="InterPro" id="IPR012336">
    <property type="entry name" value="Thioredoxin-like_fold"/>
</dbReference>
<dbReference type="GO" id="GO:0031397">
    <property type="term" value="P:negative regulation of protein ubiquitination"/>
    <property type="evidence" value="ECO:0007669"/>
    <property type="project" value="TreeGrafter"/>
</dbReference>
<dbReference type="InterPro" id="IPR036249">
    <property type="entry name" value="Thioredoxin-like_sf"/>
</dbReference>
<organism evidence="2 3">
    <name type="scientific">Perkinsus olseni</name>
    <name type="common">Perkinsus atlanticus</name>
    <dbReference type="NCBI Taxonomy" id="32597"/>
    <lineage>
        <taxon>Eukaryota</taxon>
        <taxon>Sar</taxon>
        <taxon>Alveolata</taxon>
        <taxon>Perkinsozoa</taxon>
        <taxon>Perkinsea</taxon>
        <taxon>Perkinsida</taxon>
        <taxon>Perkinsidae</taxon>
        <taxon>Perkinsus</taxon>
    </lineage>
</organism>
<dbReference type="Pfam" id="PF13905">
    <property type="entry name" value="Thioredoxin_8"/>
    <property type="match status" value="2"/>
</dbReference>
<dbReference type="PANTHER" id="PTHR46472">
    <property type="entry name" value="NUCLEOREDOXIN"/>
    <property type="match status" value="1"/>
</dbReference>
<name>A0A7J6MEY0_PEROL</name>
<evidence type="ECO:0000259" key="1">
    <source>
        <dbReference type="PROSITE" id="PS51352"/>
    </source>
</evidence>
<accession>A0A7J6MEY0</accession>
<sequence length="419" mass="46356">MVSQSLVDLFGDRLVVDDGRTVETSSALEGCTAVGIYFSAHWCPPCRRFTPELARNYADHYVSKGLKIVFVSSDRSEAAFKEYFSEMPWLAVPFNERAIKDKLSKKWFKVSGIPMLVIVNPDGETITTDGRTAVADDPTGEDLPWVPKPITELLPRTFVDKDGKEITKESLAGKHLGLYFSAHWCPPCKKFTPTLTSWYNHTRPKLADKFEIIFVSSDNSQEEYNEYLSTMPWPAVPFSQQAAKGALEKAVGVNGIPTLAIVSPEGALITTNGRGIPTCDPEACYFPWIPEAYNDLDANPDGINDNASVCIFLGPGWDCKSLGAIKKNVFHPVAEKLASYDVSLYYSTNFDGEISEQIAGACGSLEEPGEKKATILVVDIPDRGGYYLCAENVDTLTSTVIEEAFEKYHKKEVPRQQMS</sequence>
<evidence type="ECO:0000313" key="2">
    <source>
        <dbReference type="EMBL" id="KAF4670148.1"/>
    </source>
</evidence>
<dbReference type="GO" id="GO:0004791">
    <property type="term" value="F:thioredoxin-disulfide reductase (NADPH) activity"/>
    <property type="evidence" value="ECO:0007669"/>
    <property type="project" value="TreeGrafter"/>
</dbReference>
<feature type="domain" description="Thioredoxin" evidence="1">
    <location>
        <begin position="157"/>
        <end position="294"/>
    </location>
</feature>
<feature type="domain" description="Thioredoxin" evidence="1">
    <location>
        <begin position="1"/>
        <end position="155"/>
    </location>
</feature>
<dbReference type="PROSITE" id="PS51352">
    <property type="entry name" value="THIOREDOXIN_2"/>
    <property type="match status" value="2"/>
</dbReference>
<dbReference type="OrthoDB" id="409136at2759"/>
<dbReference type="SUPFAM" id="SSF52833">
    <property type="entry name" value="Thioredoxin-like"/>
    <property type="match status" value="2"/>
</dbReference>
<dbReference type="Gene3D" id="3.40.30.10">
    <property type="entry name" value="Glutaredoxin"/>
    <property type="match status" value="2"/>
</dbReference>
<protein>
    <recommendedName>
        <fullName evidence="1">Thioredoxin domain-containing protein</fullName>
    </recommendedName>
</protein>
<dbReference type="AlphaFoldDB" id="A0A7J6MEY0"/>
<dbReference type="Proteomes" id="UP000570595">
    <property type="component" value="Unassembled WGS sequence"/>
</dbReference>
<dbReference type="InterPro" id="IPR013766">
    <property type="entry name" value="Thioredoxin_domain"/>
</dbReference>
<reference evidence="2 3" key="1">
    <citation type="submission" date="2020-04" db="EMBL/GenBank/DDBJ databases">
        <title>Perkinsus olseni comparative genomics.</title>
        <authorList>
            <person name="Bogema D.R."/>
        </authorList>
    </citation>
    <scope>NUCLEOTIDE SEQUENCE [LARGE SCALE GENOMIC DNA]</scope>
    <source>
        <strain evidence="2">ATCC PRA-179</strain>
    </source>
</reference>
<dbReference type="EMBL" id="JABAHT010000014">
    <property type="protein sequence ID" value="KAF4670148.1"/>
    <property type="molecule type" value="Genomic_DNA"/>
</dbReference>